<dbReference type="AlphaFoldDB" id="A0A067SVL2"/>
<feature type="compositionally biased region" description="Low complexity" evidence="1">
    <location>
        <begin position="791"/>
        <end position="811"/>
    </location>
</feature>
<evidence type="ECO:0000313" key="3">
    <source>
        <dbReference type="EMBL" id="KDR74102.1"/>
    </source>
</evidence>
<proteinExistence type="predicted"/>
<dbReference type="Proteomes" id="UP000027222">
    <property type="component" value="Unassembled WGS sequence"/>
</dbReference>
<dbReference type="GO" id="GO:0006897">
    <property type="term" value="P:endocytosis"/>
    <property type="evidence" value="ECO:0007669"/>
    <property type="project" value="InterPro"/>
</dbReference>
<dbReference type="PROSITE" id="PS50179">
    <property type="entry name" value="VHS"/>
    <property type="match status" value="1"/>
</dbReference>
<sequence length="956" mass="105325">MKKLFGHKPKNGKASSGSRDYASEENLKPSVQTPLYQRLATHGNHIVQGQNPIQNQPQPQLQSPLPQPPPVQAQVQGQQPAIAIDEERWEVVPALADPALLTNPHPPPSVKGPSRTSSYGSLPPGTGGGIGPPLASPAPPRSASPMSAVTNISSSTTNPNKLIRHHARERDRDRDAYMTAVAPRKKASQPSAPVALGILRALEPPRPADALGAGSRSMSEERRTVSESGHREREYREAMQNQSQRELLVDGQDGKGKEKEKKRSFWGVRDKDKDKDKERELQMQRERELQGRELPSSREKERMYDLDRGRELRRDDDSQAELTRMIGYLTATASEDWSLVLEVCERASANEVNAKEAVRALRREFKYGEPPAQLSAARLWAIMLRNSSDIFISQSTSRKFLDTLEDLLSSSRTSPVVRERLLEVVAAAAYASGNKKAHDRDGFKGLWRRVKPFDKPDEGVPFDTDDAMFHPPTSGRISGYDTPNFNIPIVAYQEPSPVPGLDSAPLTPPGNFPIKKRDRKSPTRNRIIPPEEDMRRLFQECKIGQGNASLLSQALVAARPEDLKKQEIIKEFYIKSRASQELIFAQIPWASASAERSKQNQQNQRHARKRTLSNDLNTTLAVKDRSASPDDLTQEEKLLAALLAANEELLGALGQYEDLERVAMERRAEEKSRKEMRMDRRQRDRIAAELSTSSAADSALGGDSSSRTPSPPSRSNSPQNYYQQQQPYHVNPNVYPQQYPSIAQPRPNHLPISDELDQHYMAGPGAGTGAGMPMGGQSLGPGLAPPPAAPHGPRSPAQVSSQSQQSRTPSPGLDPHQGAYGYVHTNGHVYHDSGSFHPAGLGEDDRDEGGYAPKPSAKALGKRKLIEPEVVAGPHFDTDDMYSSSKDNHFAPVQDRDPESDDENDPASHWNHHSVHYVYDAVAERTRQWQAEAGTGAGMGMDGAAALTPVTTNGAH</sequence>
<dbReference type="Gene3D" id="1.25.40.90">
    <property type="match status" value="1"/>
</dbReference>
<gene>
    <name evidence="3" type="ORF">GALMADRAFT_250888</name>
</gene>
<dbReference type="OrthoDB" id="10255964at2759"/>
<evidence type="ECO:0000256" key="1">
    <source>
        <dbReference type="SAM" id="MobiDB-lite"/>
    </source>
</evidence>
<name>A0A067SVL2_GALM3</name>
<dbReference type="SUPFAM" id="SSF48464">
    <property type="entry name" value="ENTH/VHS domain"/>
    <property type="match status" value="1"/>
</dbReference>
<feature type="region of interest" description="Disordered" evidence="1">
    <location>
        <begin position="1"/>
        <end position="302"/>
    </location>
</feature>
<dbReference type="SUPFAM" id="SSF89009">
    <property type="entry name" value="GAT-like domain"/>
    <property type="match status" value="1"/>
</dbReference>
<dbReference type="CDD" id="cd16980">
    <property type="entry name" value="VHS_Lsb5"/>
    <property type="match status" value="1"/>
</dbReference>
<dbReference type="HOGENOM" id="CLU_010003_0_0_1"/>
<accession>A0A067SVL2</accession>
<dbReference type="GO" id="GO:0007015">
    <property type="term" value="P:actin filament organization"/>
    <property type="evidence" value="ECO:0007669"/>
    <property type="project" value="InterPro"/>
</dbReference>
<evidence type="ECO:0000313" key="4">
    <source>
        <dbReference type="Proteomes" id="UP000027222"/>
    </source>
</evidence>
<feature type="compositionally biased region" description="Gly residues" evidence="1">
    <location>
        <begin position="764"/>
        <end position="779"/>
    </location>
</feature>
<dbReference type="GO" id="GO:0051666">
    <property type="term" value="P:actin cortical patch localization"/>
    <property type="evidence" value="ECO:0007669"/>
    <property type="project" value="TreeGrafter"/>
</dbReference>
<dbReference type="CDD" id="cd21383">
    <property type="entry name" value="GAT_GGA_Tom1-like"/>
    <property type="match status" value="1"/>
</dbReference>
<feature type="region of interest" description="Disordered" evidence="1">
    <location>
        <begin position="498"/>
        <end position="527"/>
    </location>
</feature>
<dbReference type="PANTHER" id="PTHR47789:SF2">
    <property type="entry name" value="VHS DOMAIN-CONTAINING PROTEIN"/>
    <property type="match status" value="1"/>
</dbReference>
<feature type="compositionally biased region" description="Basic and acidic residues" evidence="1">
    <location>
        <begin position="218"/>
        <end position="237"/>
    </location>
</feature>
<reference evidence="4" key="1">
    <citation type="journal article" date="2014" name="Proc. Natl. Acad. Sci. U.S.A.">
        <title>Extensive sampling of basidiomycete genomes demonstrates inadequacy of the white-rot/brown-rot paradigm for wood decay fungi.</title>
        <authorList>
            <person name="Riley R."/>
            <person name="Salamov A.A."/>
            <person name="Brown D.W."/>
            <person name="Nagy L.G."/>
            <person name="Floudas D."/>
            <person name="Held B.W."/>
            <person name="Levasseur A."/>
            <person name="Lombard V."/>
            <person name="Morin E."/>
            <person name="Otillar R."/>
            <person name="Lindquist E.A."/>
            <person name="Sun H."/>
            <person name="LaButti K.M."/>
            <person name="Schmutz J."/>
            <person name="Jabbour D."/>
            <person name="Luo H."/>
            <person name="Baker S.E."/>
            <person name="Pisabarro A.G."/>
            <person name="Walton J.D."/>
            <person name="Blanchette R.A."/>
            <person name="Henrissat B."/>
            <person name="Martin F."/>
            <person name="Cullen D."/>
            <person name="Hibbett D.S."/>
            <person name="Grigoriev I.V."/>
        </authorList>
    </citation>
    <scope>NUCLEOTIDE SEQUENCE [LARGE SCALE GENOMIC DNA]</scope>
    <source>
        <strain evidence="4">CBS 339.88</strain>
    </source>
</reference>
<dbReference type="EMBL" id="KL142384">
    <property type="protein sequence ID" value="KDR74102.1"/>
    <property type="molecule type" value="Genomic_DNA"/>
</dbReference>
<keyword evidence="4" id="KW-1185">Reference proteome</keyword>
<feature type="compositionally biased region" description="Basic residues" evidence="1">
    <location>
        <begin position="1"/>
        <end position="11"/>
    </location>
</feature>
<dbReference type="InterPro" id="IPR008942">
    <property type="entry name" value="ENTH_VHS"/>
</dbReference>
<protein>
    <recommendedName>
        <fullName evidence="2">VHS domain-containing protein</fullName>
    </recommendedName>
</protein>
<organism evidence="3 4">
    <name type="scientific">Galerina marginata (strain CBS 339.88)</name>
    <dbReference type="NCBI Taxonomy" id="685588"/>
    <lineage>
        <taxon>Eukaryota</taxon>
        <taxon>Fungi</taxon>
        <taxon>Dikarya</taxon>
        <taxon>Basidiomycota</taxon>
        <taxon>Agaricomycotina</taxon>
        <taxon>Agaricomycetes</taxon>
        <taxon>Agaricomycetidae</taxon>
        <taxon>Agaricales</taxon>
        <taxon>Agaricineae</taxon>
        <taxon>Strophariaceae</taxon>
        <taxon>Galerina</taxon>
    </lineage>
</organism>
<evidence type="ECO:0000259" key="2">
    <source>
        <dbReference type="PROSITE" id="PS50179"/>
    </source>
</evidence>
<feature type="region of interest" description="Disordered" evidence="1">
    <location>
        <begin position="593"/>
        <end position="630"/>
    </location>
</feature>
<feature type="compositionally biased region" description="Low complexity" evidence="1">
    <location>
        <begin position="48"/>
        <end position="64"/>
    </location>
</feature>
<feature type="compositionally biased region" description="Low complexity" evidence="1">
    <location>
        <begin position="688"/>
        <end position="734"/>
    </location>
</feature>
<feature type="compositionally biased region" description="Basic and acidic residues" evidence="1">
    <location>
        <begin position="886"/>
        <end position="897"/>
    </location>
</feature>
<feature type="compositionally biased region" description="Basic residues" evidence="1">
    <location>
        <begin position="514"/>
        <end position="523"/>
    </location>
</feature>
<dbReference type="SMART" id="SM00288">
    <property type="entry name" value="VHS"/>
    <property type="match status" value="1"/>
</dbReference>
<dbReference type="Pfam" id="PF00790">
    <property type="entry name" value="VHS"/>
    <property type="match status" value="1"/>
</dbReference>
<feature type="compositionally biased region" description="Polar residues" evidence="1">
    <location>
        <begin position="149"/>
        <end position="160"/>
    </location>
</feature>
<feature type="compositionally biased region" description="Basic and acidic residues" evidence="1">
    <location>
        <begin position="252"/>
        <end position="302"/>
    </location>
</feature>
<feature type="domain" description="VHS" evidence="2">
    <location>
        <begin position="327"/>
        <end position="425"/>
    </location>
</feature>
<dbReference type="GO" id="GO:0007034">
    <property type="term" value="P:vacuolar transport"/>
    <property type="evidence" value="ECO:0007669"/>
    <property type="project" value="UniProtKB-ARBA"/>
</dbReference>
<feature type="region of interest" description="Disordered" evidence="1">
    <location>
        <begin position="688"/>
        <end position="909"/>
    </location>
</feature>
<dbReference type="InterPro" id="IPR002014">
    <property type="entry name" value="VHS_dom"/>
</dbReference>
<dbReference type="InterPro" id="IPR045007">
    <property type="entry name" value="LSB5"/>
</dbReference>
<dbReference type="PANTHER" id="PTHR47789">
    <property type="entry name" value="LAS SEVENTEEN-BINDING PROTEIN 5"/>
    <property type="match status" value="1"/>
</dbReference>
<feature type="compositionally biased region" description="Low complexity" evidence="1">
    <location>
        <begin position="72"/>
        <end position="82"/>
    </location>
</feature>
<dbReference type="GO" id="GO:0043130">
    <property type="term" value="F:ubiquitin binding"/>
    <property type="evidence" value="ECO:0007669"/>
    <property type="project" value="InterPro"/>
</dbReference>
<dbReference type="STRING" id="685588.A0A067SVL2"/>
<dbReference type="GO" id="GO:0030479">
    <property type="term" value="C:actin cortical patch"/>
    <property type="evidence" value="ECO:0007669"/>
    <property type="project" value="TreeGrafter"/>
</dbReference>
<dbReference type="GO" id="GO:0035091">
    <property type="term" value="F:phosphatidylinositol binding"/>
    <property type="evidence" value="ECO:0007669"/>
    <property type="project" value="InterPro"/>
</dbReference>